<dbReference type="SUPFAM" id="SSF54427">
    <property type="entry name" value="NTF2-like"/>
    <property type="match status" value="1"/>
</dbReference>
<protein>
    <recommendedName>
        <fullName evidence="2">SnoaL-like domain-containing protein</fullName>
    </recommendedName>
</protein>
<proteinExistence type="predicted"/>
<evidence type="ECO:0008006" key="2">
    <source>
        <dbReference type="Google" id="ProtNLM"/>
    </source>
</evidence>
<accession>F4CCZ6</accession>
<name>F4CCZ6_SPHS2</name>
<gene>
    <name evidence="1" type="ordered locus">Sph21_2272</name>
</gene>
<dbReference type="KEGG" id="shg:Sph21_2272"/>
<dbReference type="STRING" id="743722.Sph21_2272"/>
<reference evidence="1" key="1">
    <citation type="submission" date="2011-03" db="EMBL/GenBank/DDBJ databases">
        <title>Complete sequence of Sphingobacterium sp. 21.</title>
        <authorList>
            <consortium name="US DOE Joint Genome Institute"/>
            <person name="Lucas S."/>
            <person name="Copeland A."/>
            <person name="Lapidus A."/>
            <person name="Cheng J.-F."/>
            <person name="Goodwin L."/>
            <person name="Pitluck S."/>
            <person name="Davenport K."/>
            <person name="Detter J.C."/>
            <person name="Han C."/>
            <person name="Tapia R."/>
            <person name="Land M."/>
            <person name="Hauser L."/>
            <person name="Kyrpides N."/>
            <person name="Ivanova N."/>
            <person name="Ovchinnikova G."/>
            <person name="Pagani I."/>
            <person name="Siebers A.K."/>
            <person name="Allgaier M."/>
            <person name="Thelen M.P."/>
            <person name="Hugenholtz P."/>
            <person name="Woyke T."/>
        </authorList>
    </citation>
    <scope>NUCLEOTIDE SEQUENCE</scope>
    <source>
        <strain evidence="1">21</strain>
    </source>
</reference>
<dbReference type="AlphaFoldDB" id="F4CCZ6"/>
<dbReference type="HOGENOM" id="CLU_124041_2_1_10"/>
<dbReference type="EMBL" id="CP002584">
    <property type="protein sequence ID" value="ADZ78826.1"/>
    <property type="molecule type" value="Genomic_DNA"/>
</dbReference>
<dbReference type="PATRIC" id="fig|743722.3.peg.2427"/>
<organism evidence="1">
    <name type="scientific">Sphingobacterium sp. (strain 21)</name>
    <dbReference type="NCBI Taxonomy" id="743722"/>
    <lineage>
        <taxon>Bacteria</taxon>
        <taxon>Pseudomonadati</taxon>
        <taxon>Bacteroidota</taxon>
        <taxon>Sphingobacteriia</taxon>
        <taxon>Sphingobacteriales</taxon>
        <taxon>Sphingobacteriaceae</taxon>
        <taxon>Sphingobacterium</taxon>
    </lineage>
</organism>
<evidence type="ECO:0000313" key="1">
    <source>
        <dbReference type="EMBL" id="ADZ78826.1"/>
    </source>
</evidence>
<dbReference type="eggNOG" id="COG3631">
    <property type="taxonomic scope" value="Bacteria"/>
</dbReference>
<dbReference type="InterPro" id="IPR032710">
    <property type="entry name" value="NTF2-like_dom_sf"/>
</dbReference>
<sequence length="130" mass="15233">MNEYKTTIKSMFKEIFENTAFNEAAIQKYFDQEYIQEVDGKKLNYAQFCKHVSLQKETIRTLSFDFQTIITEGNILFSNHVVCGTTKDGRSGKFRVIAEFHFKDQKIIYCNELTHMISGDEKDRDLGSRH</sequence>
<dbReference type="Gene3D" id="3.10.450.50">
    <property type="match status" value="1"/>
</dbReference>
<dbReference type="OrthoDB" id="1256785at2"/>